<dbReference type="InterPro" id="IPR036271">
    <property type="entry name" value="Tet_transcr_reg_TetR-rel_C_sf"/>
</dbReference>
<evidence type="ECO:0000256" key="2">
    <source>
        <dbReference type="PROSITE-ProRule" id="PRU00335"/>
    </source>
</evidence>
<reference evidence="5" key="1">
    <citation type="submission" date="2017-05" db="EMBL/GenBank/DDBJ databases">
        <title>Complete and WGS of Bordetella genogroups.</title>
        <authorList>
            <person name="Spilker T."/>
            <person name="Lipuma J."/>
        </authorList>
    </citation>
    <scope>NUCLEOTIDE SEQUENCE [LARGE SCALE GENOMIC DNA]</scope>
    <source>
        <strain evidence="5">AU8856</strain>
    </source>
</reference>
<dbReference type="PANTHER" id="PTHR30055">
    <property type="entry name" value="HTH-TYPE TRANSCRIPTIONAL REGULATOR RUTR"/>
    <property type="match status" value="1"/>
</dbReference>
<dbReference type="GO" id="GO:0003700">
    <property type="term" value="F:DNA-binding transcription factor activity"/>
    <property type="evidence" value="ECO:0007669"/>
    <property type="project" value="TreeGrafter"/>
</dbReference>
<dbReference type="SUPFAM" id="SSF48498">
    <property type="entry name" value="Tetracyclin repressor-like, C-terminal domain"/>
    <property type="match status" value="1"/>
</dbReference>
<dbReference type="OrthoDB" id="6684185at2"/>
<dbReference type="InterPro" id="IPR009057">
    <property type="entry name" value="Homeodomain-like_sf"/>
</dbReference>
<comment type="caution">
    <text evidence="4">The sequence shown here is derived from an EMBL/GenBank/DDBJ whole genome shotgun (WGS) entry which is preliminary data.</text>
</comment>
<dbReference type="PRINTS" id="PR00455">
    <property type="entry name" value="HTHTETR"/>
</dbReference>
<dbReference type="Gene3D" id="1.10.357.10">
    <property type="entry name" value="Tetracycline Repressor, domain 2"/>
    <property type="match status" value="1"/>
</dbReference>
<feature type="domain" description="HTH tetR-type" evidence="3">
    <location>
        <begin position="28"/>
        <end position="88"/>
    </location>
</feature>
<organism evidence="4 5">
    <name type="scientific">Bordetella genomosp. 11</name>
    <dbReference type="NCBI Taxonomy" id="1416808"/>
    <lineage>
        <taxon>Bacteria</taxon>
        <taxon>Pseudomonadati</taxon>
        <taxon>Pseudomonadota</taxon>
        <taxon>Betaproteobacteria</taxon>
        <taxon>Burkholderiales</taxon>
        <taxon>Alcaligenaceae</taxon>
        <taxon>Bordetella</taxon>
    </lineage>
</organism>
<dbReference type="EMBL" id="NEVS01000004">
    <property type="protein sequence ID" value="OZI62408.1"/>
    <property type="molecule type" value="Genomic_DNA"/>
</dbReference>
<evidence type="ECO:0000313" key="5">
    <source>
        <dbReference type="Proteomes" id="UP000215767"/>
    </source>
</evidence>
<evidence type="ECO:0000256" key="1">
    <source>
        <dbReference type="ARBA" id="ARBA00023125"/>
    </source>
</evidence>
<name>A0A261UKJ3_9BORD</name>
<keyword evidence="1 2" id="KW-0238">DNA-binding</keyword>
<dbReference type="InterPro" id="IPR041586">
    <property type="entry name" value="PsrA_TetR_C"/>
</dbReference>
<dbReference type="Pfam" id="PF17939">
    <property type="entry name" value="TetR_C_30"/>
    <property type="match status" value="1"/>
</dbReference>
<protein>
    <recommendedName>
        <fullName evidence="3">HTH tetR-type domain-containing protein</fullName>
    </recommendedName>
</protein>
<dbReference type="SUPFAM" id="SSF46689">
    <property type="entry name" value="Homeodomain-like"/>
    <property type="match status" value="1"/>
</dbReference>
<dbReference type="InterPro" id="IPR001647">
    <property type="entry name" value="HTH_TetR"/>
</dbReference>
<dbReference type="PANTHER" id="PTHR30055:SF235">
    <property type="entry name" value="TRANSCRIPTIONAL REGULATORY PROTEIN"/>
    <property type="match status" value="1"/>
</dbReference>
<proteinExistence type="predicted"/>
<accession>A0A261UKJ3</accession>
<dbReference type="Proteomes" id="UP000215767">
    <property type="component" value="Unassembled WGS sequence"/>
</dbReference>
<dbReference type="PROSITE" id="PS50977">
    <property type="entry name" value="HTH_TETR_2"/>
    <property type="match status" value="1"/>
</dbReference>
<feature type="DNA-binding region" description="H-T-H motif" evidence="2">
    <location>
        <begin position="51"/>
        <end position="70"/>
    </location>
</feature>
<dbReference type="AlphaFoldDB" id="A0A261UKJ3"/>
<sequence length="247" mass="27181">MEDDMTDAHAAGLSEASGEIRGEDAMEIPVPDRLLRVAKELIARTGPFNTTVRDICDASGVNVASIHYYYGSKDALVKSVLLSVMEPVNIERRIRLEQARLRFGEGPLPIPVILESLLRPLIGCERGEDGGRLFVRMEHHLRAVPDSDYTLFVARHLDGYAQIFIDALAQTLPRYSRAEIIWRYEFVRGSAMHLLANCDPLSRKFQVLAGTGGMIDLNDDELILRELLGIAVLGIGAPAVWTAGSGA</sequence>
<evidence type="ECO:0000313" key="4">
    <source>
        <dbReference type="EMBL" id="OZI62408.1"/>
    </source>
</evidence>
<gene>
    <name evidence="4" type="ORF">CAL28_24820</name>
</gene>
<evidence type="ECO:0000259" key="3">
    <source>
        <dbReference type="PROSITE" id="PS50977"/>
    </source>
</evidence>
<dbReference type="Pfam" id="PF00440">
    <property type="entry name" value="TetR_N"/>
    <property type="match status" value="1"/>
</dbReference>
<dbReference type="InterPro" id="IPR050109">
    <property type="entry name" value="HTH-type_TetR-like_transc_reg"/>
</dbReference>
<keyword evidence="5" id="KW-1185">Reference proteome</keyword>
<dbReference type="GO" id="GO:0000976">
    <property type="term" value="F:transcription cis-regulatory region binding"/>
    <property type="evidence" value="ECO:0007669"/>
    <property type="project" value="TreeGrafter"/>
</dbReference>